<reference evidence="3" key="2">
    <citation type="submission" date="2022-06" db="EMBL/GenBank/DDBJ databases">
        <title>Xiashengella guii gen. nov. sp. nov., a bacterium isolated form anaerobic digestion tank.</title>
        <authorList>
            <person name="Huang H."/>
        </authorList>
    </citation>
    <scope>NUCLEOTIDE SEQUENCE</scope>
    <source>
        <strain evidence="3">Ai-910</strain>
    </source>
</reference>
<dbReference type="EMBL" id="CP098400">
    <property type="protein sequence ID" value="URW80716.1"/>
    <property type="molecule type" value="Genomic_DNA"/>
</dbReference>
<dbReference type="AlphaFoldDB" id="A0A9J6ZS11"/>
<dbReference type="CDD" id="cd16345">
    <property type="entry name" value="LMWP_ArsC"/>
    <property type="match status" value="1"/>
</dbReference>
<keyword evidence="1" id="KW-0059">Arsenical resistance</keyword>
<dbReference type="GO" id="GO:0046685">
    <property type="term" value="P:response to arsenic-containing substance"/>
    <property type="evidence" value="ECO:0007669"/>
    <property type="project" value="UniProtKB-KW"/>
</dbReference>
<reference evidence="3" key="1">
    <citation type="submission" date="2022-05" db="EMBL/GenBank/DDBJ databases">
        <authorList>
            <person name="Sun X."/>
        </authorList>
    </citation>
    <scope>NUCLEOTIDE SEQUENCE</scope>
    <source>
        <strain evidence="3">Ai-910</strain>
    </source>
</reference>
<dbReference type="PANTHER" id="PTHR43428:SF1">
    <property type="entry name" value="ARSENATE REDUCTASE"/>
    <property type="match status" value="1"/>
</dbReference>
<feature type="domain" description="Phosphotyrosine protein phosphatase I" evidence="2">
    <location>
        <begin position="3"/>
        <end position="136"/>
    </location>
</feature>
<protein>
    <submittedName>
        <fullName evidence="3">Arsenate reductase ArsC</fullName>
    </submittedName>
</protein>
<dbReference type="Pfam" id="PF01451">
    <property type="entry name" value="LMWPc"/>
    <property type="match status" value="1"/>
</dbReference>
<keyword evidence="4" id="KW-1185">Reference proteome</keyword>
<evidence type="ECO:0000259" key="2">
    <source>
        <dbReference type="SMART" id="SM00226"/>
    </source>
</evidence>
<gene>
    <name evidence="3" type="ORF">M9189_05040</name>
</gene>
<dbReference type="SMART" id="SM00226">
    <property type="entry name" value="LMWPc"/>
    <property type="match status" value="1"/>
</dbReference>
<name>A0A9J6ZS11_9BACT</name>
<organism evidence="3 4">
    <name type="scientific">Xiashengella succiniciproducens</name>
    <dbReference type="NCBI Taxonomy" id="2949635"/>
    <lineage>
        <taxon>Bacteria</taxon>
        <taxon>Pseudomonadati</taxon>
        <taxon>Bacteroidota</taxon>
        <taxon>Bacteroidia</taxon>
        <taxon>Marinilabiliales</taxon>
        <taxon>Marinilabiliaceae</taxon>
        <taxon>Xiashengella</taxon>
    </lineage>
</organism>
<accession>A0A9J6ZS11</accession>
<evidence type="ECO:0000256" key="1">
    <source>
        <dbReference type="ARBA" id="ARBA00022849"/>
    </source>
</evidence>
<evidence type="ECO:0000313" key="3">
    <source>
        <dbReference type="EMBL" id="URW80716.1"/>
    </source>
</evidence>
<dbReference type="SUPFAM" id="SSF52788">
    <property type="entry name" value="Phosphotyrosine protein phosphatases I"/>
    <property type="match status" value="1"/>
</dbReference>
<dbReference type="KEGG" id="alkq:M9189_05040"/>
<dbReference type="RefSeq" id="WP_250725096.1">
    <property type="nucleotide sequence ID" value="NZ_CP098400.1"/>
</dbReference>
<dbReference type="Gene3D" id="3.40.50.2300">
    <property type="match status" value="1"/>
</dbReference>
<dbReference type="InterPro" id="IPR023485">
    <property type="entry name" value="Ptyr_pPase"/>
</dbReference>
<dbReference type="PANTHER" id="PTHR43428">
    <property type="entry name" value="ARSENATE REDUCTASE"/>
    <property type="match status" value="1"/>
</dbReference>
<proteinExistence type="predicted"/>
<sequence length="139" mass="15680">MKKRVLVLCTGNSCRSQIAEGYLRHFAGDSAEVYSAGVETHGVNPCAIETMKEDGIDISGHTSNNVDEYRYVDFDYVITVCDNARERCPYFPSNAVKLHQNFPDPAKAQGTEDEIKAEFSRVRDMIKAYCKQFVDDNLK</sequence>
<dbReference type="Proteomes" id="UP001056426">
    <property type="component" value="Chromosome"/>
</dbReference>
<evidence type="ECO:0000313" key="4">
    <source>
        <dbReference type="Proteomes" id="UP001056426"/>
    </source>
</evidence>
<dbReference type="InterPro" id="IPR036196">
    <property type="entry name" value="Ptyr_pPase_sf"/>
</dbReference>